<dbReference type="Proteomes" id="UP001176806">
    <property type="component" value="Unassembled WGS sequence"/>
</dbReference>
<dbReference type="Gene3D" id="3.40.50.1820">
    <property type="entry name" value="alpha/beta hydrolase"/>
    <property type="match status" value="1"/>
</dbReference>
<feature type="chain" id="PRO_5046666160" evidence="4">
    <location>
        <begin position="23"/>
        <end position="413"/>
    </location>
</feature>
<dbReference type="Pfam" id="PF00756">
    <property type="entry name" value="Esterase"/>
    <property type="match status" value="1"/>
</dbReference>
<accession>A0ABT8WUN0</accession>
<dbReference type="InterPro" id="IPR000801">
    <property type="entry name" value="Esterase-like"/>
</dbReference>
<gene>
    <name evidence="5" type="ORF">Q4Q40_20485</name>
</gene>
<reference evidence="5" key="1">
    <citation type="submission" date="2023-07" db="EMBL/GenBank/DDBJ databases">
        <title>Two novel species in the genus Flavivirga.</title>
        <authorList>
            <person name="Kwon K."/>
        </authorList>
    </citation>
    <scope>NUCLEOTIDE SEQUENCE</scope>
    <source>
        <strain evidence="5">KACC 14158</strain>
    </source>
</reference>
<dbReference type="InterPro" id="IPR011990">
    <property type="entry name" value="TPR-like_helical_dom_sf"/>
</dbReference>
<comment type="similarity">
    <text evidence="1">Belongs to the esterase D family.</text>
</comment>
<keyword evidence="3" id="KW-0802">TPR repeat</keyword>
<organism evidence="5 6">
    <name type="scientific">Flavivirga jejuensis</name>
    <dbReference type="NCBI Taxonomy" id="870487"/>
    <lineage>
        <taxon>Bacteria</taxon>
        <taxon>Pseudomonadati</taxon>
        <taxon>Bacteroidota</taxon>
        <taxon>Flavobacteriia</taxon>
        <taxon>Flavobacteriales</taxon>
        <taxon>Flavobacteriaceae</taxon>
        <taxon>Flavivirga</taxon>
    </lineage>
</organism>
<feature type="repeat" description="TPR" evidence="3">
    <location>
        <begin position="366"/>
        <end position="399"/>
    </location>
</feature>
<evidence type="ECO:0000256" key="2">
    <source>
        <dbReference type="ARBA" id="ARBA00022801"/>
    </source>
</evidence>
<dbReference type="EMBL" id="JAUOEL010000008">
    <property type="protein sequence ID" value="MDO5976586.1"/>
    <property type="molecule type" value="Genomic_DNA"/>
</dbReference>
<keyword evidence="6" id="KW-1185">Reference proteome</keyword>
<dbReference type="PANTHER" id="PTHR40841">
    <property type="entry name" value="SIDEROPHORE TRIACETYLFUSARININE C ESTERASE"/>
    <property type="match status" value="1"/>
</dbReference>
<dbReference type="GO" id="GO:0016787">
    <property type="term" value="F:hydrolase activity"/>
    <property type="evidence" value="ECO:0007669"/>
    <property type="project" value="UniProtKB-KW"/>
</dbReference>
<proteinExistence type="inferred from homology"/>
<dbReference type="PANTHER" id="PTHR40841:SF2">
    <property type="entry name" value="SIDEROPHORE-DEGRADING ESTERASE (EUROFUNG)"/>
    <property type="match status" value="1"/>
</dbReference>
<dbReference type="InterPro" id="IPR019734">
    <property type="entry name" value="TPR_rpt"/>
</dbReference>
<keyword evidence="4" id="KW-0732">Signal</keyword>
<name>A0ABT8WUN0_9FLAO</name>
<evidence type="ECO:0000256" key="1">
    <source>
        <dbReference type="ARBA" id="ARBA00005622"/>
    </source>
</evidence>
<dbReference type="InterPro" id="IPR029058">
    <property type="entry name" value="AB_hydrolase_fold"/>
</dbReference>
<evidence type="ECO:0000313" key="6">
    <source>
        <dbReference type="Proteomes" id="UP001176806"/>
    </source>
</evidence>
<dbReference type="PROSITE" id="PS50005">
    <property type="entry name" value="TPR"/>
    <property type="match status" value="1"/>
</dbReference>
<dbReference type="InterPro" id="IPR052558">
    <property type="entry name" value="Siderophore_Hydrolase_D"/>
</dbReference>
<dbReference type="RefSeq" id="WP_303303890.1">
    <property type="nucleotide sequence ID" value="NZ_BAABDA010000007.1"/>
</dbReference>
<keyword evidence="2 5" id="KW-0378">Hydrolase</keyword>
<feature type="signal peptide" evidence="4">
    <location>
        <begin position="1"/>
        <end position="22"/>
    </location>
</feature>
<protein>
    <submittedName>
        <fullName evidence="5">Alpha/beta hydrolase-fold protein</fullName>
    </submittedName>
</protein>
<dbReference type="SUPFAM" id="SSF48452">
    <property type="entry name" value="TPR-like"/>
    <property type="match status" value="1"/>
</dbReference>
<dbReference type="SUPFAM" id="SSF53474">
    <property type="entry name" value="alpha/beta-Hydrolases"/>
    <property type="match status" value="1"/>
</dbReference>
<evidence type="ECO:0000256" key="3">
    <source>
        <dbReference type="PROSITE-ProRule" id="PRU00339"/>
    </source>
</evidence>
<evidence type="ECO:0000256" key="4">
    <source>
        <dbReference type="SAM" id="SignalP"/>
    </source>
</evidence>
<sequence length="413" mass="46926">MKKSIVLFLILTFGSLLNISHAQIITQNNNIVLGTLDSLQSTTLNELRKIWVHVPNTKKGSNEKFPVVYLLDGDSHFVSVTGMIHQLSTINGNTIVPKMIVVAIPNTDRMRDLTPSHVKNNNRPNTSGGGENFMDFLENELIPYINSKYPTSQHRTLIGHSLGGLTSINTLLKRPHLFNNYVAIDPSLWWDKNLVLEASKSILKTKSFKEKSLFVGIANTMPKDMTFKALKKDTNVNTNHMRAILEFCETVIPNSKTHLNFDYKYYENDTHSSVPLITEYDAFHFLFSWYNIGDKFNIIIDKNTSTEKALNIITEHYQTISKKIGQSVPPSEAMVNQLGYGFMNQKMTDKAFSFFKLNVENFPNSSNVYDSLGDFYTAQHDIKNAIKSYTKAMKTNGGNDYSQEKLDKLRAER</sequence>
<evidence type="ECO:0000313" key="5">
    <source>
        <dbReference type="EMBL" id="MDO5976586.1"/>
    </source>
</evidence>
<comment type="caution">
    <text evidence="5">The sequence shown here is derived from an EMBL/GenBank/DDBJ whole genome shotgun (WGS) entry which is preliminary data.</text>
</comment>